<feature type="compositionally biased region" description="Polar residues" evidence="1">
    <location>
        <begin position="67"/>
        <end position="77"/>
    </location>
</feature>
<organism evidence="2 3">
    <name type="scientific">Nocardioides simplex</name>
    <name type="common">Arthrobacter simplex</name>
    <dbReference type="NCBI Taxonomy" id="2045"/>
    <lineage>
        <taxon>Bacteria</taxon>
        <taxon>Bacillati</taxon>
        <taxon>Actinomycetota</taxon>
        <taxon>Actinomycetes</taxon>
        <taxon>Propionibacteriales</taxon>
        <taxon>Nocardioidaceae</taxon>
        <taxon>Pimelobacter</taxon>
    </lineage>
</organism>
<dbReference type="eggNOG" id="ENOG5032FYQ">
    <property type="taxonomic scope" value="Bacteria"/>
</dbReference>
<name>A0A0A1DKC7_NOCSI</name>
<dbReference type="RefSeq" id="WP_141267634.1">
    <property type="nucleotide sequence ID" value="NZ_BJMC01000025.1"/>
</dbReference>
<dbReference type="HOGENOM" id="CLU_1946555_0_0_11"/>
<dbReference type="AlphaFoldDB" id="A0A0A1DKC7"/>
<dbReference type="OrthoDB" id="3482161at2"/>
<feature type="region of interest" description="Disordered" evidence="1">
    <location>
        <begin position="1"/>
        <end position="77"/>
    </location>
</feature>
<dbReference type="STRING" id="2045.KR76_01890"/>
<accession>A0A0A1DKC7</accession>
<gene>
    <name evidence="2" type="ORF">KR76_01890</name>
</gene>
<sequence length="129" mass="13898">MDNPTADTGQGMDAEHHDQPLFGGYEPPRAERLSPDQRRTRRQAADIAAGRHPLTGRRLHPDADATRTATSPQDGTPTCGTCQFRGLIGHHNKAFPKCQRPGAVITHGAASDVRAWWPACGSWVPKAGA</sequence>
<reference evidence="2 3" key="1">
    <citation type="journal article" date="2015" name="Genome Announc.">
        <title>Complete Genome Sequence of Steroid-Transforming Nocardioides simplex VKM Ac-2033D.</title>
        <authorList>
            <person name="Shtratnikova V.Y."/>
            <person name="Schelkunov M.I."/>
            <person name="Pekov Y.A."/>
            <person name="Fokina V.V."/>
            <person name="Logacheva M.D."/>
            <person name="Sokolov S.L."/>
            <person name="Bragin E.Y."/>
            <person name="Ashapkin V.V."/>
            <person name="Donova M.V."/>
        </authorList>
    </citation>
    <scope>NUCLEOTIDE SEQUENCE [LARGE SCALE GENOMIC DNA]</scope>
    <source>
        <strain evidence="2 3">VKM Ac-2033D</strain>
    </source>
</reference>
<keyword evidence="3" id="KW-1185">Reference proteome</keyword>
<evidence type="ECO:0000256" key="1">
    <source>
        <dbReference type="SAM" id="MobiDB-lite"/>
    </source>
</evidence>
<evidence type="ECO:0000313" key="2">
    <source>
        <dbReference type="EMBL" id="AIY15830.2"/>
    </source>
</evidence>
<evidence type="ECO:0000313" key="3">
    <source>
        <dbReference type="Proteomes" id="UP000030300"/>
    </source>
</evidence>
<protein>
    <submittedName>
        <fullName evidence="2">Uncharacterized protein</fullName>
    </submittedName>
</protein>
<proteinExistence type="predicted"/>
<dbReference type="Proteomes" id="UP000030300">
    <property type="component" value="Chromosome"/>
</dbReference>
<dbReference type="KEGG" id="psim:KR76_01890"/>
<dbReference type="GeneID" id="96607737"/>
<feature type="compositionally biased region" description="Basic and acidic residues" evidence="1">
    <location>
        <begin position="28"/>
        <end position="38"/>
    </location>
</feature>
<dbReference type="EMBL" id="CP009896">
    <property type="protein sequence ID" value="AIY15830.2"/>
    <property type="molecule type" value="Genomic_DNA"/>
</dbReference>